<reference evidence="4 5" key="1">
    <citation type="submission" date="2015-09" db="EMBL/GenBank/DDBJ databases">
        <authorList>
            <consortium name="Pathogen Informatics"/>
        </authorList>
    </citation>
    <scope>NUCLEOTIDE SEQUENCE [LARGE SCALE GENOMIC DNA]</scope>
    <source>
        <strain evidence="4 5">2789STDY5834856</strain>
    </source>
</reference>
<evidence type="ECO:0000313" key="5">
    <source>
        <dbReference type="Proteomes" id="UP000095594"/>
    </source>
</evidence>
<dbReference type="InterPro" id="IPR024654">
    <property type="entry name" value="Calcineurin-like_PHP_lpxH"/>
</dbReference>
<dbReference type="PIRSF" id="PIRSF000883">
    <property type="entry name" value="Pesterase_MJ0912"/>
    <property type="match status" value="1"/>
</dbReference>
<dbReference type="OrthoDB" id="9800565at2"/>
<evidence type="ECO:0000259" key="3">
    <source>
        <dbReference type="Pfam" id="PF12850"/>
    </source>
</evidence>
<dbReference type="SUPFAM" id="SSF56300">
    <property type="entry name" value="Metallo-dependent phosphatases"/>
    <property type="match status" value="1"/>
</dbReference>
<comment type="similarity">
    <text evidence="1 2">Belongs to the metallophosphoesterase superfamily. YfcE family.</text>
</comment>
<accession>A0A174EIA4</accession>
<keyword evidence="4" id="KW-0378">Hydrolase</keyword>
<dbReference type="EMBL" id="CYZX01000008">
    <property type="protein sequence ID" value="CUO35700.1"/>
    <property type="molecule type" value="Genomic_DNA"/>
</dbReference>
<dbReference type="Gene3D" id="3.60.21.10">
    <property type="match status" value="1"/>
</dbReference>
<organism evidence="4 5">
    <name type="scientific">Clostridium disporicum</name>
    <dbReference type="NCBI Taxonomy" id="84024"/>
    <lineage>
        <taxon>Bacteria</taxon>
        <taxon>Bacillati</taxon>
        <taxon>Bacillota</taxon>
        <taxon>Clostridia</taxon>
        <taxon>Eubacteriales</taxon>
        <taxon>Clostridiaceae</taxon>
        <taxon>Clostridium</taxon>
    </lineage>
</organism>
<dbReference type="GO" id="GO:0016791">
    <property type="term" value="F:phosphatase activity"/>
    <property type="evidence" value="ECO:0007669"/>
    <property type="project" value="TreeGrafter"/>
</dbReference>
<keyword evidence="2" id="KW-0479">Metal-binding</keyword>
<dbReference type="EC" id="3.1.4.-" evidence="2"/>
<gene>
    <name evidence="4" type="primary">yfcE_2</name>
    <name evidence="4" type="ORF">ERS852471_01415</name>
</gene>
<name>A0A174EIA4_9CLOT</name>
<dbReference type="InterPro" id="IPR029052">
    <property type="entry name" value="Metallo-depent_PP-like"/>
</dbReference>
<dbReference type="RefSeq" id="WP_055265079.1">
    <property type="nucleotide sequence ID" value="NZ_CABIXQ010000008.1"/>
</dbReference>
<sequence>MKIAAISDIHGNLYALMKVLEDIDEQKVDKIICLGDLVGYGPHPNEVVALIRRREIPCIKGNYDASVVDGDYTYIRNTTINSFSLPWAVNEVRVSNKYYLDSLPLKLEYSINGVNIVFTHGSPEKINEYLFENGENTVQAMNNFTGDVLVCAHTHIPSCKKFDNKLYINVGSVGKPKIGRPNCTYALIDISDDGEVNVSIREIEYEFKRIVKDCAMLNFPNSITHSYESGQE</sequence>
<dbReference type="GO" id="GO:0046872">
    <property type="term" value="F:metal ion binding"/>
    <property type="evidence" value="ECO:0007669"/>
    <property type="project" value="UniProtKB-KW"/>
</dbReference>
<comment type="cofactor">
    <cofactor evidence="2">
        <name>a divalent metal cation</name>
        <dbReference type="ChEBI" id="CHEBI:60240"/>
    </cofactor>
</comment>
<dbReference type="InterPro" id="IPR011152">
    <property type="entry name" value="Pesterase_MJ0912"/>
</dbReference>
<dbReference type="Pfam" id="PF12850">
    <property type="entry name" value="Metallophos_2"/>
    <property type="match status" value="1"/>
</dbReference>
<dbReference type="InterPro" id="IPR050126">
    <property type="entry name" value="Ap4A_hydrolase"/>
</dbReference>
<dbReference type="NCBIfam" id="TIGR00040">
    <property type="entry name" value="yfcE"/>
    <property type="match status" value="1"/>
</dbReference>
<dbReference type="AlphaFoldDB" id="A0A174EIA4"/>
<feature type="domain" description="Calcineurin-like phosphoesterase" evidence="3">
    <location>
        <begin position="1"/>
        <end position="192"/>
    </location>
</feature>
<dbReference type="GO" id="GO:0005737">
    <property type="term" value="C:cytoplasm"/>
    <property type="evidence" value="ECO:0007669"/>
    <property type="project" value="TreeGrafter"/>
</dbReference>
<dbReference type="Proteomes" id="UP000095594">
    <property type="component" value="Unassembled WGS sequence"/>
</dbReference>
<dbReference type="PANTHER" id="PTHR42850:SF2">
    <property type="entry name" value="BLL5683 PROTEIN"/>
    <property type="match status" value="1"/>
</dbReference>
<evidence type="ECO:0000313" key="4">
    <source>
        <dbReference type="EMBL" id="CUO35700.1"/>
    </source>
</evidence>
<dbReference type="InterPro" id="IPR000979">
    <property type="entry name" value="Phosphodiesterase_MJ0936/Vps29"/>
</dbReference>
<evidence type="ECO:0000256" key="2">
    <source>
        <dbReference type="RuleBase" id="RU362039"/>
    </source>
</evidence>
<evidence type="ECO:0000256" key="1">
    <source>
        <dbReference type="ARBA" id="ARBA00008950"/>
    </source>
</evidence>
<proteinExistence type="inferred from homology"/>
<protein>
    <recommendedName>
        <fullName evidence="2">Phosphoesterase</fullName>
        <ecNumber evidence="2">3.1.4.-</ecNumber>
    </recommendedName>
</protein>
<dbReference type="PANTHER" id="PTHR42850">
    <property type="entry name" value="METALLOPHOSPHOESTERASE"/>
    <property type="match status" value="1"/>
</dbReference>